<dbReference type="InterPro" id="IPR000825">
    <property type="entry name" value="SUF_FeS_clus_asmbl_SufBD_core"/>
</dbReference>
<dbReference type="PANTHER" id="PTHR43575:SF1">
    <property type="entry name" value="PROTEIN ABCI7, CHLOROPLASTIC"/>
    <property type="match status" value="1"/>
</dbReference>
<dbReference type="OrthoDB" id="9768262at2"/>
<evidence type="ECO:0000313" key="3">
    <source>
        <dbReference type="Proteomes" id="UP000241167"/>
    </source>
</evidence>
<feature type="domain" description="SUF system FeS cluster assembly SufBD core" evidence="1">
    <location>
        <begin position="120"/>
        <end position="334"/>
    </location>
</feature>
<reference evidence="2 3" key="1">
    <citation type="submission" date="2018-03" db="EMBL/GenBank/DDBJ databases">
        <title>The draft genome of Sphingosinicella sp. GL-C-18.</title>
        <authorList>
            <person name="Liu L."/>
            <person name="Li L."/>
            <person name="Liang L."/>
            <person name="Zhang X."/>
            <person name="Wang T."/>
        </authorList>
    </citation>
    <scope>NUCLEOTIDE SEQUENCE [LARGE SCALE GENOMIC DNA]</scope>
    <source>
        <strain evidence="2 3">GL-C-18</strain>
    </source>
</reference>
<proteinExistence type="predicted"/>
<dbReference type="EMBL" id="PXYI01000002">
    <property type="protein sequence ID" value="PSJ41655.1"/>
    <property type="molecule type" value="Genomic_DNA"/>
</dbReference>
<evidence type="ECO:0000259" key="1">
    <source>
        <dbReference type="Pfam" id="PF01458"/>
    </source>
</evidence>
<dbReference type="InterPro" id="IPR055346">
    <property type="entry name" value="Fe-S_cluster_assembly_SufBD"/>
</dbReference>
<accession>A0A2P7QUL2</accession>
<dbReference type="SUPFAM" id="SSF101960">
    <property type="entry name" value="Stabilizer of iron transporter SufD"/>
    <property type="match status" value="1"/>
</dbReference>
<dbReference type="PANTHER" id="PTHR43575">
    <property type="entry name" value="PROTEIN ABCI7, CHLOROPLASTIC"/>
    <property type="match status" value="1"/>
</dbReference>
<dbReference type="AlphaFoldDB" id="A0A2P7QUL2"/>
<dbReference type="GO" id="GO:0016226">
    <property type="term" value="P:iron-sulfur cluster assembly"/>
    <property type="evidence" value="ECO:0007669"/>
    <property type="project" value="InterPro"/>
</dbReference>
<evidence type="ECO:0000313" key="2">
    <source>
        <dbReference type="EMBL" id="PSJ41655.1"/>
    </source>
</evidence>
<name>A0A2P7QUL2_9SPHN</name>
<protein>
    <submittedName>
        <fullName evidence="2">SufBD protein</fullName>
    </submittedName>
</protein>
<comment type="caution">
    <text evidence="2">The sequence shown here is derived from an EMBL/GenBank/DDBJ whole genome shotgun (WGS) entry which is preliminary data.</text>
</comment>
<dbReference type="InterPro" id="IPR037284">
    <property type="entry name" value="SUF_FeS_clus_asmbl_SufBD_sf"/>
</dbReference>
<keyword evidence="3" id="KW-1185">Reference proteome</keyword>
<dbReference type="Pfam" id="PF01458">
    <property type="entry name" value="SUFBD_core"/>
    <property type="match status" value="1"/>
</dbReference>
<sequence length="366" mass="38790">MSLLELPSNREERWRWSDLSALPEIAARAPSGQMPERLPWLDCATPGPRLLFVDGRLVADASEPGDVALGTVEAPVGEDALGRLVGSEGWTLRLGSGHAPLGLVQVIHVSTGAADHLPARIELDVDAQASIVETFLGDGWTNRLTRITLFKGARLMLSRRILTASGYVSLSDRVAVGEGASFVLTTLAGGGADTRFDGEVHLAGNAGFAEVGGALLARGRQRHDANLVIRHEQPNGQSRQVWRSVADDQATCSVAARVEVARGAQKTDGEQSLKGLLLSRTATINAKPELEIFADDVKCAHGATVGELNRDALFYLASRGIAPAEAKALLTASFVADAIERIGEEDVRTAFLDDANAWLAHGGAQS</sequence>
<gene>
    <name evidence="2" type="ORF">C7I55_04955</name>
</gene>
<dbReference type="RefSeq" id="WP_106511817.1">
    <property type="nucleotide sequence ID" value="NZ_PXYI01000002.1"/>
</dbReference>
<dbReference type="Proteomes" id="UP000241167">
    <property type="component" value="Unassembled WGS sequence"/>
</dbReference>
<organism evidence="2 3">
    <name type="scientific">Allosphingosinicella deserti</name>
    <dbReference type="NCBI Taxonomy" id="2116704"/>
    <lineage>
        <taxon>Bacteria</taxon>
        <taxon>Pseudomonadati</taxon>
        <taxon>Pseudomonadota</taxon>
        <taxon>Alphaproteobacteria</taxon>
        <taxon>Sphingomonadales</taxon>
        <taxon>Sphingomonadaceae</taxon>
        <taxon>Allosphingosinicella</taxon>
    </lineage>
</organism>